<evidence type="ECO:0000313" key="1">
    <source>
        <dbReference type="EMBL" id="PWR00361.1"/>
    </source>
</evidence>
<comment type="caution">
    <text evidence="1">The sequence shown here is derived from an EMBL/GenBank/DDBJ whole genome shotgun (WGS) entry which is preliminary data.</text>
</comment>
<organism evidence="1 2">
    <name type="scientific">Leucothrix pacifica</name>
    <dbReference type="NCBI Taxonomy" id="1247513"/>
    <lineage>
        <taxon>Bacteria</taxon>
        <taxon>Pseudomonadati</taxon>
        <taxon>Pseudomonadota</taxon>
        <taxon>Gammaproteobacteria</taxon>
        <taxon>Thiotrichales</taxon>
        <taxon>Thiotrichaceae</taxon>
        <taxon>Leucothrix</taxon>
    </lineage>
</organism>
<keyword evidence="2" id="KW-1185">Reference proteome</keyword>
<dbReference type="Proteomes" id="UP000245539">
    <property type="component" value="Unassembled WGS sequence"/>
</dbReference>
<dbReference type="AlphaFoldDB" id="A0A317CV24"/>
<reference evidence="1 2" key="1">
    <citation type="submission" date="2018-05" db="EMBL/GenBank/DDBJ databases">
        <title>Leucothrix arctica sp. nov., isolated from Arctic seawater.</title>
        <authorList>
            <person name="Choi A."/>
            <person name="Baek K."/>
        </authorList>
    </citation>
    <scope>NUCLEOTIDE SEQUENCE [LARGE SCALE GENOMIC DNA]</scope>
    <source>
        <strain evidence="1 2">JCM 18388</strain>
    </source>
</reference>
<name>A0A317CV24_9GAMM</name>
<evidence type="ECO:0000313" key="2">
    <source>
        <dbReference type="Proteomes" id="UP000245539"/>
    </source>
</evidence>
<proteinExistence type="predicted"/>
<protein>
    <recommendedName>
        <fullName evidence="3">YtkA-like domain-containing protein</fullName>
    </recommendedName>
</protein>
<gene>
    <name evidence="1" type="ORF">DKW60_02060</name>
</gene>
<evidence type="ECO:0008006" key="3">
    <source>
        <dbReference type="Google" id="ProtNLM"/>
    </source>
</evidence>
<dbReference type="EMBL" id="QGKM01000004">
    <property type="protein sequence ID" value="PWR00361.1"/>
    <property type="molecule type" value="Genomic_DNA"/>
</dbReference>
<sequence>MFINILLFELHVARYNLINKKYKNNPMSYINKNTVLAGTFAVLGLCLSACQSEAQTEVKYDCSVSDTIAAVKSGAKEWSMQKASSSGSVVIDFSCTRSPFVGDFQKCHIQLKQNKKGQFADEIAIDGGMKAHGHGLPTVPTLSPGATAGYYEIEGLKYSMPGAWIVGFKVNIDGVTDQIIFDFII</sequence>
<accession>A0A317CV24</accession>